<protein>
    <recommendedName>
        <fullName evidence="1">Vps53 C-terminal domain-containing protein</fullName>
    </recommendedName>
</protein>
<gene>
    <name evidence="2" type="ORF">PBS001_LOCUS628</name>
</gene>
<feature type="domain" description="Vps53 C-terminal" evidence="1">
    <location>
        <begin position="92"/>
        <end position="148"/>
    </location>
</feature>
<dbReference type="Proteomes" id="UP001158986">
    <property type="component" value="Unassembled WGS sequence"/>
</dbReference>
<organism evidence="2 3">
    <name type="scientific">Peronospora belbahrii</name>
    <dbReference type="NCBI Taxonomy" id="622444"/>
    <lineage>
        <taxon>Eukaryota</taxon>
        <taxon>Sar</taxon>
        <taxon>Stramenopiles</taxon>
        <taxon>Oomycota</taxon>
        <taxon>Peronosporomycetes</taxon>
        <taxon>Peronosporales</taxon>
        <taxon>Peronosporaceae</taxon>
        <taxon>Peronospora</taxon>
    </lineage>
</organism>
<dbReference type="Pfam" id="PF16854">
    <property type="entry name" value="VPS53_C"/>
    <property type="match status" value="1"/>
</dbReference>
<evidence type="ECO:0000259" key="1">
    <source>
        <dbReference type="Pfam" id="PF16854"/>
    </source>
</evidence>
<dbReference type="PANTHER" id="PTHR12820">
    <property type="entry name" value="VACUOLAR SORTING PROTEIN 53"/>
    <property type="match status" value="1"/>
</dbReference>
<accession>A0ABN8CMF6</accession>
<dbReference type="InterPro" id="IPR038260">
    <property type="entry name" value="Vps53_C_sf"/>
</dbReference>
<evidence type="ECO:0000313" key="3">
    <source>
        <dbReference type="Proteomes" id="UP001158986"/>
    </source>
</evidence>
<dbReference type="PANTHER" id="PTHR12820:SF0">
    <property type="entry name" value="VACUOLAR PROTEIN SORTING-ASSOCIATED PROTEIN 53 HOMOLOG"/>
    <property type="match status" value="1"/>
</dbReference>
<dbReference type="InterPro" id="IPR031745">
    <property type="entry name" value="Vps53_C"/>
</dbReference>
<proteinExistence type="predicted"/>
<reference evidence="2 3" key="1">
    <citation type="submission" date="2021-11" db="EMBL/GenBank/DDBJ databases">
        <authorList>
            <person name="Islam A."/>
            <person name="Islam S."/>
            <person name="Flora M.S."/>
            <person name="Rahman M."/>
            <person name="Ziaur R.M."/>
            <person name="Epstein J.H."/>
            <person name="Hassan M."/>
            <person name="Klassen M."/>
            <person name="Woodard K."/>
            <person name="Webb A."/>
            <person name="Webby R.J."/>
            <person name="El Zowalaty M.E."/>
        </authorList>
    </citation>
    <scope>NUCLEOTIDE SEQUENCE [LARGE SCALE GENOMIC DNA]</scope>
    <source>
        <strain evidence="2">Pbs1</strain>
    </source>
</reference>
<dbReference type="Gene3D" id="1.10.357.110">
    <property type="entry name" value="Vacuolar protein sorting-associated protein 53, C-terminus"/>
    <property type="match status" value="1"/>
</dbReference>
<dbReference type="InterPro" id="IPR039766">
    <property type="entry name" value="Vps53"/>
</dbReference>
<comment type="caution">
    <text evidence="2">The sequence shown here is derived from an EMBL/GenBank/DDBJ whole genome shotgun (WGS) entry which is preliminary data.</text>
</comment>
<keyword evidence="3" id="KW-1185">Reference proteome</keyword>
<sequence length="158" mass="18266">MKCIVTRLETLLDDELVTLYKANWRAWDTVGDESMYLMQMGEKLRAFVPVLRQMLSKLYFTNFCDKFATSFVPKILQAVMKCRKANQVATQQLLLDVYALKTLFLQLPVLDKSVFPSKSTSTATVPSRYTKFVTNEIAKVENVLKLIWHSKRNAGRKF</sequence>
<name>A0ABN8CMF6_9STRA</name>
<evidence type="ECO:0000313" key="2">
    <source>
        <dbReference type="EMBL" id="CAH0513844.1"/>
    </source>
</evidence>
<dbReference type="EMBL" id="CAKLCB010000044">
    <property type="protein sequence ID" value="CAH0513844.1"/>
    <property type="molecule type" value="Genomic_DNA"/>
</dbReference>